<organism evidence="1">
    <name type="scientific">uncultured Chloroflexota bacterium</name>
    <dbReference type="NCBI Taxonomy" id="166587"/>
    <lineage>
        <taxon>Bacteria</taxon>
        <taxon>Bacillati</taxon>
        <taxon>Chloroflexota</taxon>
        <taxon>environmental samples</taxon>
    </lineage>
</organism>
<name>A0A6J4J2H5_9CHLR</name>
<dbReference type="InterPro" id="IPR004378">
    <property type="entry name" value="F420H2_quin_Rdtase"/>
</dbReference>
<dbReference type="GO" id="GO:0016491">
    <property type="term" value="F:oxidoreductase activity"/>
    <property type="evidence" value="ECO:0007669"/>
    <property type="project" value="InterPro"/>
</dbReference>
<dbReference type="Pfam" id="PF04075">
    <property type="entry name" value="F420H2_quin_red"/>
    <property type="match status" value="1"/>
</dbReference>
<dbReference type="InterPro" id="IPR012349">
    <property type="entry name" value="Split_barrel_FMN-bd"/>
</dbReference>
<dbReference type="Gene3D" id="2.30.110.10">
    <property type="entry name" value="Electron Transport, Fmn-binding Protein, Chain A"/>
    <property type="match status" value="1"/>
</dbReference>
<dbReference type="AlphaFoldDB" id="A0A6J4J2H5"/>
<gene>
    <name evidence="1" type="ORF">AVDCRST_MAG77-3057</name>
</gene>
<dbReference type="InterPro" id="IPR016791">
    <property type="entry name" value="Polyketide_synth_GrhN/RubW_prd"/>
</dbReference>
<accession>A0A6J4J2H5</accession>
<sequence>MSRRHQGSGGDAPPPVRHEPPRGLFWLVNPIVKTLLRTPVGAGPMGDALALLTFTGRTTGKRYTTPVGYHRFEEEGDRVVYLFTGAPWWKNLRGGAPVTLRIKGREIAGRAFARQDQAEQVRRVRELLGRYGLKNARRLGLTIDPGHQPTDDDLRTALTGHAFIRIELRQPLP</sequence>
<reference evidence="1" key="1">
    <citation type="submission" date="2020-02" db="EMBL/GenBank/DDBJ databases">
        <authorList>
            <person name="Meier V. D."/>
        </authorList>
    </citation>
    <scope>NUCLEOTIDE SEQUENCE</scope>
    <source>
        <strain evidence="1">AVDCRST_MAG77</strain>
    </source>
</reference>
<proteinExistence type="predicted"/>
<protein>
    <submittedName>
        <fullName evidence="1">Uncharacterized protein</fullName>
    </submittedName>
</protein>
<dbReference type="EMBL" id="CADCTC010000171">
    <property type="protein sequence ID" value="CAA9268677.1"/>
    <property type="molecule type" value="Genomic_DNA"/>
</dbReference>
<dbReference type="PIRSF" id="PIRSF021513">
    <property type="entry name" value="GrhN_RubW_prd"/>
    <property type="match status" value="1"/>
</dbReference>
<evidence type="ECO:0000313" key="1">
    <source>
        <dbReference type="EMBL" id="CAA9268677.1"/>
    </source>
</evidence>